<feature type="compositionally biased region" description="Basic and acidic residues" evidence="2">
    <location>
        <begin position="475"/>
        <end position="486"/>
    </location>
</feature>
<feature type="compositionally biased region" description="Low complexity" evidence="2">
    <location>
        <begin position="1"/>
        <end position="17"/>
    </location>
</feature>
<keyword evidence="4" id="KW-1185">Reference proteome</keyword>
<feature type="non-terminal residue" evidence="3">
    <location>
        <position position="1"/>
    </location>
</feature>
<comment type="caution">
    <text evidence="3">The sequence shown here is derived from an EMBL/GenBank/DDBJ whole genome shotgun (WGS) entry which is preliminary data.</text>
</comment>
<evidence type="ECO:0000313" key="4">
    <source>
        <dbReference type="Proteomes" id="UP000780801"/>
    </source>
</evidence>
<proteinExistence type="predicted"/>
<sequence length="565" mass="61951">DFHLSSIDTDQDTCSSQDDSDPDDENCSLWSSAPSPVVTDELSSMRPSELRRHHEQQRSSPLATSSQSVQLPEHTLPSETRIQCSATPGLDSTAIMQPIPASTTQPWSTQSSLEAAAKLDTTADTTMDTSSFTTAVAVTAGQEASSVAQAPTVAELLQRIYPTERTLTRTKSYSALERGYRSLSSSVDLGKRRPASDWVPLSTVQALGAQIEYVSRTNQFLNQEVGRLNSQLEEHKQQQQQMTVVSGYSTEAALSPPWTWATNSLDKQHEGRTWQREYEFMVQQLDQMHQQLQFAQCEHSSSSSSSSSKPSLISDSSELVGGEDSLQVVHSKDSTTTAVAVQQLNAEVKELTASLRRWQEACHRAEAQYRRKCEGERALKQTLRERETQLSRLSGQFRGDEMVEQGILENEASNIASMTTTSTTTSTSTTTTTTTTTTTSLMSGLATNVDDGSGNYNHQYHHSLEDGTGIKNHSRVPEEVTEERTSRRMRITSQEEEEVAVAAATAAIAAARAVKKGARMPGTFPDEDQLQLSSTTAHLDEPESLERIVTSIISWTAVLAASMLS</sequence>
<feature type="region of interest" description="Disordered" evidence="2">
    <location>
        <begin position="1"/>
        <end position="81"/>
    </location>
</feature>
<evidence type="ECO:0000313" key="3">
    <source>
        <dbReference type="EMBL" id="KAF9577828.1"/>
    </source>
</evidence>
<evidence type="ECO:0000256" key="2">
    <source>
        <dbReference type="SAM" id="MobiDB-lite"/>
    </source>
</evidence>
<gene>
    <name evidence="3" type="ORF">BGW38_006718</name>
</gene>
<keyword evidence="1" id="KW-0175">Coiled coil</keyword>
<feature type="region of interest" description="Disordered" evidence="2">
    <location>
        <begin position="464"/>
        <end position="492"/>
    </location>
</feature>
<feature type="region of interest" description="Disordered" evidence="2">
    <location>
        <begin position="416"/>
        <end position="437"/>
    </location>
</feature>
<evidence type="ECO:0000256" key="1">
    <source>
        <dbReference type="SAM" id="Coils"/>
    </source>
</evidence>
<organism evidence="3 4">
    <name type="scientific">Lunasporangiospora selenospora</name>
    <dbReference type="NCBI Taxonomy" id="979761"/>
    <lineage>
        <taxon>Eukaryota</taxon>
        <taxon>Fungi</taxon>
        <taxon>Fungi incertae sedis</taxon>
        <taxon>Mucoromycota</taxon>
        <taxon>Mortierellomycotina</taxon>
        <taxon>Mortierellomycetes</taxon>
        <taxon>Mortierellales</taxon>
        <taxon>Mortierellaceae</taxon>
        <taxon>Lunasporangiospora</taxon>
    </lineage>
</organism>
<dbReference type="EMBL" id="JAABOA010004321">
    <property type="protein sequence ID" value="KAF9577828.1"/>
    <property type="molecule type" value="Genomic_DNA"/>
</dbReference>
<dbReference type="AlphaFoldDB" id="A0A9P6FLX7"/>
<feature type="coiled-coil region" evidence="1">
    <location>
        <begin position="341"/>
        <end position="368"/>
    </location>
</feature>
<dbReference type="Proteomes" id="UP000780801">
    <property type="component" value="Unassembled WGS sequence"/>
</dbReference>
<protein>
    <submittedName>
        <fullName evidence="3">Uncharacterized protein</fullName>
    </submittedName>
</protein>
<name>A0A9P6FLX7_9FUNG</name>
<reference evidence="3" key="1">
    <citation type="journal article" date="2020" name="Fungal Divers.">
        <title>Resolving the Mortierellaceae phylogeny through synthesis of multi-gene phylogenetics and phylogenomics.</title>
        <authorList>
            <person name="Vandepol N."/>
            <person name="Liber J."/>
            <person name="Desiro A."/>
            <person name="Na H."/>
            <person name="Kennedy M."/>
            <person name="Barry K."/>
            <person name="Grigoriev I.V."/>
            <person name="Miller A.N."/>
            <person name="O'Donnell K."/>
            <person name="Stajich J.E."/>
            <person name="Bonito G."/>
        </authorList>
    </citation>
    <scope>NUCLEOTIDE SEQUENCE</scope>
    <source>
        <strain evidence="3">KOD1015</strain>
    </source>
</reference>
<accession>A0A9P6FLX7</accession>
<feature type="region of interest" description="Disordered" evidence="2">
    <location>
        <begin position="297"/>
        <end position="317"/>
    </location>
</feature>
<feature type="compositionally biased region" description="Polar residues" evidence="2">
    <location>
        <begin position="58"/>
        <end position="70"/>
    </location>
</feature>
<feature type="compositionally biased region" description="Low complexity" evidence="2">
    <location>
        <begin position="419"/>
        <end position="437"/>
    </location>
</feature>